<dbReference type="GO" id="GO:0000139">
    <property type="term" value="C:Golgi membrane"/>
    <property type="evidence" value="ECO:0007669"/>
    <property type="project" value="TreeGrafter"/>
</dbReference>
<evidence type="ECO:0000256" key="9">
    <source>
        <dbReference type="SAM" id="MobiDB-lite"/>
    </source>
</evidence>
<dbReference type="InterPro" id="IPR000209">
    <property type="entry name" value="Peptidase_S8/S53_dom"/>
</dbReference>
<sequence>MVLARKSLLSTYKHSFWDNRKSFCEIRPIEISSETNVVEDELACCSKANVFKPLAKNEKSSVLKRNWIRNRTSSSKLLNKHHRSLSRQQFRFSVTSFRICPLSAIVLSFILLSILEFSLVAADKPNFTDMGTELRPDSGSDNYNSNRSSSSYAAETSQSLRTTLRKVYTNQFAVRIKGGDILEADKLAAKHGFINLGPVLPNDEYFLFESRQTRKRSTRHRRNAQTNSIAREPKVKWIEQQIAKKRVKRDYIPVNARSPTIHLQRFKGNEINDDLIIITSDDAQQQHSSNRNRNNVARSYYNLNDPFWSDMWYLNSAVYDRGLDHNVREAWDLGYTGKGVVVTILDDGLERTHPDIAPNYDAKASYDVNDHDEDPTPRYDSTDENRHGTRCAGEVAAIFNNSLCIVGIAYNARIGGIILGSFAG</sequence>
<evidence type="ECO:0000256" key="4">
    <source>
        <dbReference type="ARBA" id="ARBA00022801"/>
    </source>
</evidence>
<keyword evidence="10" id="KW-0472">Membrane</keyword>
<organism evidence="13 14">
    <name type="scientific">Onchocerca flexuosa</name>
    <dbReference type="NCBI Taxonomy" id="387005"/>
    <lineage>
        <taxon>Eukaryota</taxon>
        <taxon>Metazoa</taxon>
        <taxon>Ecdysozoa</taxon>
        <taxon>Nematoda</taxon>
        <taxon>Chromadorea</taxon>
        <taxon>Rhabditida</taxon>
        <taxon>Spirurina</taxon>
        <taxon>Spiruromorpha</taxon>
        <taxon>Filarioidea</taxon>
        <taxon>Onchocercidae</taxon>
        <taxon>Onchocerca</taxon>
    </lineage>
</organism>
<dbReference type="GO" id="GO:0005802">
    <property type="term" value="C:trans-Golgi network"/>
    <property type="evidence" value="ECO:0007669"/>
    <property type="project" value="TreeGrafter"/>
</dbReference>
<evidence type="ECO:0000259" key="11">
    <source>
        <dbReference type="Pfam" id="PF00082"/>
    </source>
</evidence>
<evidence type="ECO:0000313" key="13">
    <source>
        <dbReference type="EMBL" id="OZC12792.1"/>
    </source>
</evidence>
<accession>A0A238C5S6</accession>
<dbReference type="AlphaFoldDB" id="A0A238C5S6"/>
<evidence type="ECO:0000256" key="3">
    <source>
        <dbReference type="ARBA" id="ARBA00022729"/>
    </source>
</evidence>
<keyword evidence="3" id="KW-0732">Signal</keyword>
<keyword evidence="14" id="KW-1185">Reference proteome</keyword>
<proteinExistence type="inferred from homology"/>
<dbReference type="PROSITE" id="PS00136">
    <property type="entry name" value="SUBTILASE_ASP"/>
    <property type="match status" value="1"/>
</dbReference>
<dbReference type="FunFam" id="3.30.70.850:FF:000001">
    <property type="entry name" value="Proprotein convertase subtilisin/kexin type 5"/>
    <property type="match status" value="1"/>
</dbReference>
<dbReference type="GO" id="GO:0016486">
    <property type="term" value="P:peptide hormone processing"/>
    <property type="evidence" value="ECO:0007669"/>
    <property type="project" value="TreeGrafter"/>
</dbReference>
<dbReference type="InterPro" id="IPR036852">
    <property type="entry name" value="Peptidase_S8/S53_dom_sf"/>
</dbReference>
<evidence type="ECO:0000256" key="5">
    <source>
        <dbReference type="ARBA" id="ARBA00022825"/>
    </source>
</evidence>
<keyword evidence="4" id="KW-0378">Hydrolase</keyword>
<feature type="domain" description="Peptidase S8/S53" evidence="11">
    <location>
        <begin position="337"/>
        <end position="417"/>
    </location>
</feature>
<dbReference type="PROSITE" id="PS51892">
    <property type="entry name" value="SUBTILASE"/>
    <property type="match status" value="1"/>
</dbReference>
<protein>
    <recommendedName>
        <fullName evidence="15">Peptidase_S8 domain-containing protein</fullName>
    </recommendedName>
</protein>
<keyword evidence="5" id="KW-0720">Serine protease</keyword>
<evidence type="ECO:0000313" key="14">
    <source>
        <dbReference type="Proteomes" id="UP000242913"/>
    </source>
</evidence>
<evidence type="ECO:0000256" key="6">
    <source>
        <dbReference type="ARBA" id="ARBA00023145"/>
    </source>
</evidence>
<evidence type="ECO:0000259" key="12">
    <source>
        <dbReference type="Pfam" id="PF16470"/>
    </source>
</evidence>
<dbReference type="InterPro" id="IPR023827">
    <property type="entry name" value="Peptidase_S8_Asp-AS"/>
</dbReference>
<dbReference type="Gene3D" id="3.40.50.200">
    <property type="entry name" value="Peptidase S8/S53 domain"/>
    <property type="match status" value="1"/>
</dbReference>
<dbReference type="EMBL" id="KZ269977">
    <property type="protein sequence ID" value="OZC12792.1"/>
    <property type="molecule type" value="Genomic_DNA"/>
</dbReference>
<keyword evidence="10" id="KW-1133">Transmembrane helix</keyword>
<feature type="region of interest" description="Disordered" evidence="9">
    <location>
        <begin position="360"/>
        <end position="386"/>
    </location>
</feature>
<evidence type="ECO:0000256" key="2">
    <source>
        <dbReference type="ARBA" id="ARBA00022685"/>
    </source>
</evidence>
<name>A0A238C5S6_9BILA</name>
<dbReference type="PRINTS" id="PR00723">
    <property type="entry name" value="SUBTILISIN"/>
</dbReference>
<feature type="compositionally biased region" description="Basic and acidic residues" evidence="9">
    <location>
        <begin position="374"/>
        <end position="386"/>
    </location>
</feature>
<dbReference type="Gene3D" id="3.30.70.850">
    <property type="entry name" value="Peptidase S8, pro-domain"/>
    <property type="match status" value="1"/>
</dbReference>
<comment type="caution">
    <text evidence="8">Lacks conserved residue(s) required for the propagation of feature annotation.</text>
</comment>
<dbReference type="SUPFAM" id="SSF54897">
    <property type="entry name" value="Protease propeptides/inhibitors"/>
    <property type="match status" value="1"/>
</dbReference>
<feature type="transmembrane region" description="Helical" evidence="10">
    <location>
        <begin position="90"/>
        <end position="115"/>
    </location>
</feature>
<keyword evidence="1" id="KW-0645">Protease</keyword>
<dbReference type="Proteomes" id="UP000242913">
    <property type="component" value="Unassembled WGS sequence"/>
</dbReference>
<evidence type="ECO:0000256" key="1">
    <source>
        <dbReference type="ARBA" id="ARBA00022670"/>
    </source>
</evidence>
<keyword evidence="2" id="KW-0165">Cleavage on pair of basic residues</keyword>
<evidence type="ECO:0000256" key="8">
    <source>
        <dbReference type="PROSITE-ProRule" id="PRU01240"/>
    </source>
</evidence>
<dbReference type="PANTHER" id="PTHR42884">
    <property type="entry name" value="PROPROTEIN CONVERTASE SUBTILISIN/KEXIN-RELATED"/>
    <property type="match status" value="1"/>
</dbReference>
<dbReference type="PROSITE" id="PS00137">
    <property type="entry name" value="SUBTILASE_HIS"/>
    <property type="match status" value="1"/>
</dbReference>
<dbReference type="GO" id="GO:0004252">
    <property type="term" value="F:serine-type endopeptidase activity"/>
    <property type="evidence" value="ECO:0007669"/>
    <property type="project" value="InterPro"/>
</dbReference>
<dbReference type="InterPro" id="IPR015500">
    <property type="entry name" value="Peptidase_S8_subtilisin-rel"/>
</dbReference>
<dbReference type="SUPFAM" id="SSF52743">
    <property type="entry name" value="Subtilisin-like"/>
    <property type="match status" value="1"/>
</dbReference>
<dbReference type="InterPro" id="IPR032815">
    <property type="entry name" value="S8_pro-domain"/>
</dbReference>
<reference evidence="13 14" key="1">
    <citation type="submission" date="2015-12" db="EMBL/GenBank/DDBJ databases">
        <title>Draft genome of the nematode, Onchocerca flexuosa.</title>
        <authorList>
            <person name="Mitreva M."/>
        </authorList>
    </citation>
    <scope>NUCLEOTIDE SEQUENCE [LARGE SCALE GENOMIC DNA]</scope>
    <source>
        <strain evidence="13">Red Deer</strain>
    </source>
</reference>
<keyword evidence="10" id="KW-0812">Transmembrane</keyword>
<evidence type="ECO:0000256" key="7">
    <source>
        <dbReference type="ARBA" id="ARBA00023180"/>
    </source>
</evidence>
<evidence type="ECO:0000256" key="10">
    <source>
        <dbReference type="SAM" id="Phobius"/>
    </source>
</evidence>
<dbReference type="InterPro" id="IPR022398">
    <property type="entry name" value="Peptidase_S8_His-AS"/>
</dbReference>
<feature type="region of interest" description="Disordered" evidence="9">
    <location>
        <begin position="131"/>
        <end position="155"/>
    </location>
</feature>
<dbReference type="InterPro" id="IPR038466">
    <property type="entry name" value="S8_pro-domain_sf"/>
</dbReference>
<dbReference type="Pfam" id="PF00082">
    <property type="entry name" value="Peptidase_S8"/>
    <property type="match status" value="1"/>
</dbReference>
<evidence type="ECO:0008006" key="15">
    <source>
        <dbReference type="Google" id="ProtNLM"/>
    </source>
</evidence>
<gene>
    <name evidence="13" type="ORF">X798_00426</name>
</gene>
<dbReference type="Pfam" id="PF16470">
    <property type="entry name" value="S8_pro-domain"/>
    <property type="match status" value="1"/>
</dbReference>
<feature type="domain" description="Peptidase S8 pro-domain" evidence="12">
    <location>
        <begin position="171"/>
        <end position="249"/>
    </location>
</feature>
<keyword evidence="6" id="KW-0865">Zymogen</keyword>
<dbReference type="OrthoDB" id="300641at2759"/>
<keyword evidence="7" id="KW-0325">Glycoprotein</keyword>
<dbReference type="PANTHER" id="PTHR42884:SF3">
    <property type="entry name" value="FURIN-LIKE PROTEASE 1, ISOFORMS 1_1-X_2"/>
    <property type="match status" value="1"/>
</dbReference>
<feature type="compositionally biased region" description="Low complexity" evidence="9">
    <location>
        <begin position="139"/>
        <end position="155"/>
    </location>
</feature>
<comment type="similarity">
    <text evidence="8">Belongs to the peptidase S8 family.</text>
</comment>